<dbReference type="RefSeq" id="WP_010766661.1">
    <property type="nucleotide sequence ID" value="NZ_ASWB01000003.1"/>
</dbReference>
<evidence type="ECO:0000313" key="2">
    <source>
        <dbReference type="EMBL" id="EOT66417.1"/>
    </source>
</evidence>
<dbReference type="Proteomes" id="UP000014157">
    <property type="component" value="Unassembled WGS sequence"/>
</dbReference>
<evidence type="ECO:0000313" key="4">
    <source>
        <dbReference type="Proteomes" id="UP000014157"/>
    </source>
</evidence>
<evidence type="ECO:0000313" key="1">
    <source>
        <dbReference type="EMBL" id="EOH95930.1"/>
    </source>
</evidence>
<dbReference type="Proteomes" id="UP000013781">
    <property type="component" value="Unassembled WGS sequence"/>
</dbReference>
<evidence type="ECO:0000313" key="3">
    <source>
        <dbReference type="Proteomes" id="UP000013781"/>
    </source>
</evidence>
<dbReference type="OrthoDB" id="9969918at2"/>
<keyword evidence="4" id="KW-1185">Reference proteome</keyword>
<comment type="caution">
    <text evidence="1">The sequence shown here is derived from an EMBL/GenBank/DDBJ whole genome shotgun (WGS) entry which is preliminary data.</text>
</comment>
<dbReference type="EMBL" id="ASWB01000003">
    <property type="protein sequence ID" value="EOT66417.1"/>
    <property type="molecule type" value="Genomic_DNA"/>
</dbReference>
<reference evidence="2 4" key="2">
    <citation type="submission" date="2013-03" db="EMBL/GenBank/DDBJ databases">
        <title>The Genome Sequence of Enterococcus moraviensis BAA-383 (PacBio/Illumina hybrid assembly).</title>
        <authorList>
            <consortium name="The Broad Institute Genomics Platform"/>
            <consortium name="The Broad Institute Genome Sequencing Center for Infectious Disease"/>
            <person name="Earl A."/>
            <person name="Russ C."/>
            <person name="Gilmore M."/>
            <person name="Surin D."/>
            <person name="Walker B."/>
            <person name="Young S."/>
            <person name="Zeng Q."/>
            <person name="Gargeya S."/>
            <person name="Fitzgerald M."/>
            <person name="Haas B."/>
            <person name="Abouelleil A."/>
            <person name="Allen A.W."/>
            <person name="Alvarado L."/>
            <person name="Arachchi H.M."/>
            <person name="Berlin A.M."/>
            <person name="Chapman S.B."/>
            <person name="Gainer-Dewar J."/>
            <person name="Goldberg J."/>
            <person name="Griggs A."/>
            <person name="Gujja S."/>
            <person name="Hansen M."/>
            <person name="Howarth C."/>
            <person name="Imamovic A."/>
            <person name="Ireland A."/>
            <person name="Larimer J."/>
            <person name="McCowan C."/>
            <person name="Murphy C."/>
            <person name="Pearson M."/>
            <person name="Poon T.W."/>
            <person name="Priest M."/>
            <person name="Roberts A."/>
            <person name="Saif S."/>
            <person name="Shea T."/>
            <person name="Sisk P."/>
            <person name="Sykes S."/>
            <person name="Wortman J."/>
            <person name="Nusbaum C."/>
            <person name="Birren B."/>
        </authorList>
    </citation>
    <scope>NUCLEOTIDE SEQUENCE [LARGE SCALE GENOMIC DNA]</scope>
    <source>
        <strain evidence="2 4">ATCC BAA-383</strain>
    </source>
</reference>
<organism evidence="1 3">
    <name type="scientific">Enterococcus moraviensis ATCC BAA-383</name>
    <dbReference type="NCBI Taxonomy" id="1158609"/>
    <lineage>
        <taxon>Bacteria</taxon>
        <taxon>Bacillati</taxon>
        <taxon>Bacillota</taxon>
        <taxon>Bacilli</taxon>
        <taxon>Lactobacillales</taxon>
        <taxon>Enterococcaceae</taxon>
        <taxon>Enterococcus</taxon>
    </lineage>
</organism>
<proteinExistence type="predicted"/>
<dbReference type="AlphaFoldDB" id="R2SLA2"/>
<dbReference type="HOGENOM" id="CLU_2355403_0_0_9"/>
<sequence>MKSEKLKKQEQVDGQFLLNKLSLFNNIILDKLDKHTALENLTAMNELSKIEKNYLLGVNEWNKQTFTSTNEYFHRIEHKNEDLFYVRDAKNKLNLH</sequence>
<accession>R2SLA2</accession>
<protein>
    <submittedName>
        <fullName evidence="1">Uncharacterized protein</fullName>
    </submittedName>
</protein>
<gene>
    <name evidence="2" type="ORF">I586_02688</name>
    <name evidence="1" type="ORF">UAY_03356</name>
</gene>
<dbReference type="EMBL" id="AJAS01000026">
    <property type="protein sequence ID" value="EOH95930.1"/>
    <property type="molecule type" value="Genomic_DNA"/>
</dbReference>
<dbReference type="PATRIC" id="fig|1158609.3.peg.3278"/>
<name>R2SLA2_9ENTE</name>
<reference evidence="1 3" key="1">
    <citation type="submission" date="2013-02" db="EMBL/GenBank/DDBJ databases">
        <title>The Genome Sequence of Enterococcus moraviensis BAA-383.</title>
        <authorList>
            <consortium name="The Broad Institute Genome Sequencing Platform"/>
            <consortium name="The Broad Institute Genome Sequencing Center for Infectious Disease"/>
            <person name="Earl A.M."/>
            <person name="Gilmore M.S."/>
            <person name="Lebreton F."/>
            <person name="Walker B."/>
            <person name="Young S.K."/>
            <person name="Zeng Q."/>
            <person name="Gargeya S."/>
            <person name="Fitzgerald M."/>
            <person name="Haas B."/>
            <person name="Abouelleil A."/>
            <person name="Alvarado L."/>
            <person name="Arachchi H.M."/>
            <person name="Berlin A.M."/>
            <person name="Chapman S.B."/>
            <person name="Dewar J."/>
            <person name="Goldberg J."/>
            <person name="Griggs A."/>
            <person name="Gujja S."/>
            <person name="Hansen M."/>
            <person name="Howarth C."/>
            <person name="Imamovic A."/>
            <person name="Larimer J."/>
            <person name="McCowan C."/>
            <person name="Murphy C."/>
            <person name="Neiman D."/>
            <person name="Pearson M."/>
            <person name="Priest M."/>
            <person name="Roberts A."/>
            <person name="Saif S."/>
            <person name="Shea T."/>
            <person name="Sisk P."/>
            <person name="Sykes S."/>
            <person name="Wortman J."/>
            <person name="Nusbaum C."/>
            <person name="Birren B."/>
        </authorList>
    </citation>
    <scope>NUCLEOTIDE SEQUENCE [LARGE SCALE GENOMIC DNA]</scope>
    <source>
        <strain evidence="1 3">ATCC BAA-383</strain>
    </source>
</reference>